<reference evidence="2 3" key="1">
    <citation type="submission" date="2019-02" db="EMBL/GenBank/DDBJ databases">
        <authorList>
            <person name="Goldberg S.R."/>
            <person name="Haltli B.A."/>
            <person name="Correa H."/>
            <person name="Russell K.G."/>
        </authorList>
    </citation>
    <scope>NUCLEOTIDE SEQUENCE [LARGE SCALE GENOMIC DNA]</scope>
    <source>
        <strain evidence="2 3">JCM 16186</strain>
    </source>
</reference>
<proteinExistence type="predicted"/>
<dbReference type="SMART" id="SM00530">
    <property type="entry name" value="HTH_XRE"/>
    <property type="match status" value="1"/>
</dbReference>
<dbReference type="InterPro" id="IPR001387">
    <property type="entry name" value="Cro/C1-type_HTH"/>
</dbReference>
<comment type="caution">
    <text evidence="2">The sequence shown here is derived from an EMBL/GenBank/DDBJ whole genome shotgun (WGS) entry which is preliminary data.</text>
</comment>
<evidence type="ECO:0000259" key="1">
    <source>
        <dbReference type="PROSITE" id="PS50943"/>
    </source>
</evidence>
<accession>A0ABW9RY94</accession>
<gene>
    <name evidence="2" type="ORF">E1163_27200</name>
</gene>
<dbReference type="CDD" id="cd00093">
    <property type="entry name" value="HTH_XRE"/>
    <property type="match status" value="1"/>
</dbReference>
<dbReference type="Proteomes" id="UP000798808">
    <property type="component" value="Unassembled WGS sequence"/>
</dbReference>
<dbReference type="Gene3D" id="1.10.260.40">
    <property type="entry name" value="lambda repressor-like DNA-binding domains"/>
    <property type="match status" value="1"/>
</dbReference>
<dbReference type="InterPro" id="IPR010982">
    <property type="entry name" value="Lambda_DNA-bd_dom_sf"/>
</dbReference>
<name>A0ABW9RY94_9BACT</name>
<dbReference type="PROSITE" id="PS50943">
    <property type="entry name" value="HTH_CROC1"/>
    <property type="match status" value="1"/>
</dbReference>
<feature type="domain" description="HTH cro/C1-type" evidence="1">
    <location>
        <begin position="91"/>
        <end position="131"/>
    </location>
</feature>
<dbReference type="Pfam" id="PF01381">
    <property type="entry name" value="HTH_3"/>
    <property type="match status" value="1"/>
</dbReference>
<dbReference type="SUPFAM" id="SSF47413">
    <property type="entry name" value="lambda repressor-like DNA-binding domains"/>
    <property type="match status" value="1"/>
</dbReference>
<protein>
    <submittedName>
        <fullName evidence="2">Helix-turn-helix domain-containing protein</fullName>
    </submittedName>
</protein>
<evidence type="ECO:0000313" key="2">
    <source>
        <dbReference type="EMBL" id="MTI28676.1"/>
    </source>
</evidence>
<evidence type="ECO:0000313" key="3">
    <source>
        <dbReference type="Proteomes" id="UP000798808"/>
    </source>
</evidence>
<dbReference type="RefSeq" id="WP_155176437.1">
    <property type="nucleotide sequence ID" value="NZ_BAAAFL010000012.1"/>
</dbReference>
<organism evidence="2 3">
    <name type="scientific">Fulvivirga kasyanovii</name>
    <dbReference type="NCBI Taxonomy" id="396812"/>
    <lineage>
        <taxon>Bacteria</taxon>
        <taxon>Pseudomonadati</taxon>
        <taxon>Bacteroidota</taxon>
        <taxon>Cytophagia</taxon>
        <taxon>Cytophagales</taxon>
        <taxon>Fulvivirgaceae</taxon>
        <taxon>Fulvivirga</taxon>
    </lineage>
</organism>
<keyword evidence="3" id="KW-1185">Reference proteome</keyword>
<dbReference type="EMBL" id="SMLW01000670">
    <property type="protein sequence ID" value="MTI28676.1"/>
    <property type="molecule type" value="Genomic_DNA"/>
</dbReference>
<sequence>MKKDKINNEFDEIIGGQESRELTKNEHDKIREHRRKLYEERSSDDKVNDILTGFRFKLRNYADDKGSGNVVLLGEFIDAILSQMEIKKKHFAEYIDISPRNINKYFSGERKFNIDHALKLESMFGISAKILLEVQLKNDLLKAKASNKDEYNKYQLKDLLSKA</sequence>